<evidence type="ECO:0000313" key="2">
    <source>
        <dbReference type="EMBL" id="PSU21434.1"/>
    </source>
</evidence>
<reference evidence="4 5" key="1">
    <citation type="submission" date="2018-03" db="EMBL/GenBank/DDBJ databases">
        <title>Whole genome sequencing of Histamine producing bacteria.</title>
        <authorList>
            <person name="Butler K."/>
        </authorList>
    </citation>
    <scope>NUCLEOTIDE SEQUENCE [LARGE SCALE GENOMIC DNA]</scope>
    <source>
        <strain evidence="3 5">FS-6.1</strain>
        <strain evidence="2 4">FS-6.2</strain>
    </source>
</reference>
<sequence>MIYHNVIFFKNMERCPVCKNKTISLSMRLKSINGKIKCPYCKNNLNVKMNFLGMITLPLSIILSSVFIRENENDFNYFYLILFWLIYFIIYNRFFLEVSIRKKS</sequence>
<keyword evidence="1" id="KW-1133">Transmembrane helix</keyword>
<accession>A0A2T3JET3</accession>
<keyword evidence="1" id="KW-0472">Membrane</keyword>
<dbReference type="Proteomes" id="UP000241618">
    <property type="component" value="Unassembled WGS sequence"/>
</dbReference>
<comment type="caution">
    <text evidence="3">The sequence shown here is derived from an EMBL/GenBank/DDBJ whole genome shotgun (WGS) entry which is preliminary data.</text>
</comment>
<evidence type="ECO:0000313" key="3">
    <source>
        <dbReference type="EMBL" id="PSU47428.1"/>
    </source>
</evidence>
<keyword evidence="4" id="KW-1185">Reference proteome</keyword>
<dbReference type="EMBL" id="PYMP01000025">
    <property type="protein sequence ID" value="PSU47428.1"/>
    <property type="molecule type" value="Genomic_DNA"/>
</dbReference>
<dbReference type="EMBL" id="PYMO01000025">
    <property type="protein sequence ID" value="PSU21434.1"/>
    <property type="molecule type" value="Genomic_DNA"/>
</dbReference>
<dbReference type="AlphaFoldDB" id="A0A2T3JET3"/>
<evidence type="ECO:0000313" key="5">
    <source>
        <dbReference type="Proteomes" id="UP000241618"/>
    </source>
</evidence>
<name>A0A2T3JET3_PHOPO</name>
<evidence type="ECO:0000313" key="4">
    <source>
        <dbReference type="Proteomes" id="UP000241405"/>
    </source>
</evidence>
<evidence type="ECO:0000256" key="1">
    <source>
        <dbReference type="SAM" id="Phobius"/>
    </source>
</evidence>
<keyword evidence="1" id="KW-0812">Transmembrane</keyword>
<evidence type="ECO:0008006" key="6">
    <source>
        <dbReference type="Google" id="ProtNLM"/>
    </source>
</evidence>
<protein>
    <recommendedName>
        <fullName evidence="6">Cxxc_20_cxxc protein</fullName>
    </recommendedName>
</protein>
<feature type="transmembrane region" description="Helical" evidence="1">
    <location>
        <begin position="51"/>
        <end position="69"/>
    </location>
</feature>
<organism evidence="3 5">
    <name type="scientific">Photobacterium phosphoreum</name>
    <dbReference type="NCBI Taxonomy" id="659"/>
    <lineage>
        <taxon>Bacteria</taxon>
        <taxon>Pseudomonadati</taxon>
        <taxon>Pseudomonadota</taxon>
        <taxon>Gammaproteobacteria</taxon>
        <taxon>Vibrionales</taxon>
        <taxon>Vibrionaceae</taxon>
        <taxon>Photobacterium</taxon>
    </lineage>
</organism>
<proteinExistence type="predicted"/>
<feature type="transmembrane region" description="Helical" evidence="1">
    <location>
        <begin position="75"/>
        <end position="96"/>
    </location>
</feature>
<gene>
    <name evidence="3" type="ORF">C9J18_18830</name>
    <name evidence="2" type="ORF">CTM96_18080</name>
</gene>
<dbReference type="Proteomes" id="UP000241405">
    <property type="component" value="Unassembled WGS sequence"/>
</dbReference>